<dbReference type="PANTHER" id="PTHR30007">
    <property type="entry name" value="PHP DOMAIN PROTEIN"/>
    <property type="match status" value="1"/>
</dbReference>
<name>A0AB39SKL8_9ACTN</name>
<evidence type="ECO:0000259" key="1">
    <source>
        <dbReference type="Pfam" id="PF01609"/>
    </source>
</evidence>
<evidence type="ECO:0000259" key="2">
    <source>
        <dbReference type="Pfam" id="PF13340"/>
    </source>
</evidence>
<dbReference type="GO" id="GO:0003677">
    <property type="term" value="F:DNA binding"/>
    <property type="evidence" value="ECO:0007669"/>
    <property type="project" value="InterPro"/>
</dbReference>
<dbReference type="AlphaFoldDB" id="A0AB39SKL8"/>
<dbReference type="Pfam" id="PF01609">
    <property type="entry name" value="DDE_Tnp_1"/>
    <property type="match status" value="1"/>
</dbReference>
<proteinExistence type="predicted"/>
<dbReference type="PANTHER" id="PTHR30007:SF0">
    <property type="entry name" value="TRANSPOSASE"/>
    <property type="match status" value="1"/>
</dbReference>
<dbReference type="GO" id="GO:0004803">
    <property type="term" value="F:transposase activity"/>
    <property type="evidence" value="ECO:0007669"/>
    <property type="project" value="InterPro"/>
</dbReference>
<dbReference type="NCBIfam" id="NF033580">
    <property type="entry name" value="transpos_IS5_3"/>
    <property type="match status" value="1"/>
</dbReference>
<dbReference type="InterPro" id="IPR002559">
    <property type="entry name" value="Transposase_11"/>
</dbReference>
<reference evidence="3" key="1">
    <citation type="submission" date="2024-07" db="EMBL/GenBank/DDBJ databases">
        <authorList>
            <person name="Yu S.T."/>
        </authorList>
    </citation>
    <scope>NUCLEOTIDE SEQUENCE</scope>
    <source>
        <strain evidence="3">R35</strain>
    </source>
</reference>
<dbReference type="InterPro" id="IPR025161">
    <property type="entry name" value="IS402-like_dom"/>
</dbReference>
<dbReference type="EMBL" id="CP163440">
    <property type="protein sequence ID" value="XDQ68895.1"/>
    <property type="molecule type" value="Genomic_DNA"/>
</dbReference>
<accession>A0AB39SKL8</accession>
<organism evidence="3">
    <name type="scientific">Streptomyces sp. R35</name>
    <dbReference type="NCBI Taxonomy" id="3238630"/>
    <lineage>
        <taxon>Bacteria</taxon>
        <taxon>Bacillati</taxon>
        <taxon>Actinomycetota</taxon>
        <taxon>Actinomycetes</taxon>
        <taxon>Kitasatosporales</taxon>
        <taxon>Streptomycetaceae</taxon>
        <taxon>Streptomyces</taxon>
    </lineage>
</organism>
<sequence>MPCPVAAAFVELTVSGGGGGYPSDLTDEQWALVEPLLPPTRVGPKGGRREKHPRRRIVDAIFYVVRTGCAWRQLPKDFAPWPTVYWYFTWWHDDGAVERIHDALRGKVRQADDRDVEPSAGLIDSQSVRTADTVPAATRGFDAGKKVKGRKRFIVTDTLGLLLAVHVVAASIQDRDGAKRPLLWTRLDHPSVKKVWADQGFAGRLVEWAAQILGRDLEIVRKDPDQRGFQVQPKRWAVERTFSWLTAHRRLARDYETSPAHAETMIRWAMIGVMVRRLTRGRAAMRPGPRPLVRHSS</sequence>
<dbReference type="GO" id="GO:0006313">
    <property type="term" value="P:DNA transposition"/>
    <property type="evidence" value="ECO:0007669"/>
    <property type="project" value="InterPro"/>
</dbReference>
<feature type="domain" description="Insertion element IS402-like" evidence="2">
    <location>
        <begin position="25"/>
        <end position="101"/>
    </location>
</feature>
<dbReference type="Pfam" id="PF13340">
    <property type="entry name" value="DUF4096"/>
    <property type="match status" value="1"/>
</dbReference>
<evidence type="ECO:0000313" key="3">
    <source>
        <dbReference type="EMBL" id="XDQ68895.1"/>
    </source>
</evidence>
<gene>
    <name evidence="3" type="ORF">AB5J50_39955</name>
</gene>
<protein>
    <submittedName>
        <fullName evidence="3">IS5 family transposase</fullName>
    </submittedName>
</protein>
<feature type="domain" description="Transposase IS4-like" evidence="1">
    <location>
        <begin position="118"/>
        <end position="270"/>
    </location>
</feature>
<dbReference type="RefSeq" id="WP_369265643.1">
    <property type="nucleotide sequence ID" value="NZ_CP163440.1"/>
</dbReference>